<sequence length="463" mass="52633">MKITDIVFQSLNTWGDHPAYIELLSDNSAVYTSAEKLMEQINDMGKFLKKSGIQNNYLVAFFLRNSVDFVSVFLSLMDIGAKPVPVNLAYRKIELDEIFSNADPHAVIAEQEFLPLIAPYLKNKIVILRSNGKFKLHQASKNQSDPADIEERIASINYTYRGYGYPLGAMVPHAQYLMGAEVLVKGLKPVPGENMLVILPFYYIFPLIGCLFVPLLYQMTSVLSQTVNPLKLFDYIRKYRINSITAVPEIYELLFNCREESVDLSSLNVFVSGGSRLTKENYQKIIQAFDIELLHGYGLTEFTPVSRNIRKQAKAGTIGPFCDGIQYQISCSDHNGYGEIVIKNSNMTNSYYKRTKETQDAFKGGWFKTGDIGKMENDHLIFLKEKKNTRKLKGNMIDLQEVRKAILMYPGIKDAMIDFADNTLSAGIMMDTEKDMKDEYIKIKQFLSETIAAYKIPKLMNQI</sequence>
<dbReference type="RefSeq" id="WP_006965126.1">
    <property type="nucleotide sequence ID" value="NZ_APJX01000002.1"/>
</dbReference>
<keyword evidence="1" id="KW-0472">Membrane</keyword>
<dbReference type="InterPro" id="IPR000873">
    <property type="entry name" value="AMP-dep_synth/lig_dom"/>
</dbReference>
<dbReference type="Proteomes" id="UP000014216">
    <property type="component" value="Unassembled WGS sequence"/>
</dbReference>
<keyword evidence="1" id="KW-1133">Transmembrane helix</keyword>
<keyword evidence="4" id="KW-1185">Reference proteome</keyword>
<accession>S0G7E6</accession>
<feature type="domain" description="AMP-dependent synthetase/ligase" evidence="2">
    <location>
        <begin position="10"/>
        <end position="352"/>
    </location>
</feature>
<organism evidence="3 4">
    <name type="scientific">Desulfotignum phosphitoxidans DSM 13687</name>
    <dbReference type="NCBI Taxonomy" id="1286635"/>
    <lineage>
        <taxon>Bacteria</taxon>
        <taxon>Pseudomonadati</taxon>
        <taxon>Thermodesulfobacteriota</taxon>
        <taxon>Desulfobacteria</taxon>
        <taxon>Desulfobacterales</taxon>
        <taxon>Desulfobacteraceae</taxon>
        <taxon>Desulfotignum</taxon>
    </lineage>
</organism>
<keyword evidence="3" id="KW-0489">Methyltransferase</keyword>
<dbReference type="Gene3D" id="3.40.50.12780">
    <property type="entry name" value="N-terminal domain of ligase-like"/>
    <property type="match status" value="1"/>
</dbReference>
<keyword evidence="1" id="KW-0812">Transmembrane</keyword>
<protein>
    <submittedName>
        <fullName evidence="3">Putative methylase involved in ubiquinone/menaquinone biosynthesis</fullName>
    </submittedName>
</protein>
<keyword evidence="3" id="KW-0830">Ubiquinone</keyword>
<dbReference type="SUPFAM" id="SSF56801">
    <property type="entry name" value="Acetyl-CoA synthetase-like"/>
    <property type="match status" value="1"/>
</dbReference>
<evidence type="ECO:0000259" key="2">
    <source>
        <dbReference type="Pfam" id="PF00501"/>
    </source>
</evidence>
<comment type="caution">
    <text evidence="3">The sequence shown here is derived from an EMBL/GenBank/DDBJ whole genome shotgun (WGS) entry which is preliminary data.</text>
</comment>
<proteinExistence type="predicted"/>
<dbReference type="GO" id="GO:0032259">
    <property type="term" value="P:methylation"/>
    <property type="evidence" value="ECO:0007669"/>
    <property type="project" value="UniProtKB-KW"/>
</dbReference>
<evidence type="ECO:0000256" key="1">
    <source>
        <dbReference type="SAM" id="Phobius"/>
    </source>
</evidence>
<dbReference type="OrthoDB" id="5296889at2"/>
<feature type="transmembrane region" description="Helical" evidence="1">
    <location>
        <begin position="195"/>
        <end position="217"/>
    </location>
</feature>
<dbReference type="GO" id="GO:0008168">
    <property type="term" value="F:methyltransferase activity"/>
    <property type="evidence" value="ECO:0007669"/>
    <property type="project" value="UniProtKB-KW"/>
</dbReference>
<dbReference type="Pfam" id="PF00501">
    <property type="entry name" value="AMP-binding"/>
    <property type="match status" value="1"/>
</dbReference>
<evidence type="ECO:0000313" key="3">
    <source>
        <dbReference type="EMBL" id="EMS80826.1"/>
    </source>
</evidence>
<name>S0G7E6_9BACT</name>
<dbReference type="EMBL" id="APJX01000002">
    <property type="protein sequence ID" value="EMS80826.1"/>
    <property type="molecule type" value="Genomic_DNA"/>
</dbReference>
<evidence type="ECO:0000313" key="4">
    <source>
        <dbReference type="Proteomes" id="UP000014216"/>
    </source>
</evidence>
<keyword evidence="3" id="KW-0808">Transferase</keyword>
<reference evidence="3 4" key="1">
    <citation type="journal article" date="2013" name="Genome Announc.">
        <title>Draft Genome Sequence of Desulfotignum phosphitoxidans DSM 13687 Strain FiPS-3.</title>
        <authorList>
            <person name="Poehlein A."/>
            <person name="Daniel R."/>
            <person name="Simeonova D.D."/>
        </authorList>
    </citation>
    <scope>NUCLEOTIDE SEQUENCE [LARGE SCALE GENOMIC DNA]</scope>
    <source>
        <strain evidence="3 4">DSM 13687</strain>
    </source>
</reference>
<dbReference type="InterPro" id="IPR042099">
    <property type="entry name" value="ANL_N_sf"/>
</dbReference>
<dbReference type="PANTHER" id="PTHR24096">
    <property type="entry name" value="LONG-CHAIN-FATTY-ACID--COA LIGASE"/>
    <property type="match status" value="1"/>
</dbReference>
<dbReference type="AlphaFoldDB" id="S0G7E6"/>
<gene>
    <name evidence="3" type="ORF">Dpo_2c05290</name>
</gene>
<dbReference type="GO" id="GO:0016405">
    <property type="term" value="F:CoA-ligase activity"/>
    <property type="evidence" value="ECO:0007669"/>
    <property type="project" value="TreeGrafter"/>
</dbReference>